<evidence type="ECO:0000259" key="3">
    <source>
        <dbReference type="PROSITE" id="PS50887"/>
    </source>
</evidence>
<dbReference type="SUPFAM" id="SSF55073">
    <property type="entry name" value="Nucleotide cyclase"/>
    <property type="match status" value="1"/>
</dbReference>
<feature type="domain" description="EAL" evidence="2">
    <location>
        <begin position="433"/>
        <end position="682"/>
    </location>
</feature>
<dbReference type="PANTHER" id="PTHR44757">
    <property type="entry name" value="DIGUANYLATE CYCLASE DGCP"/>
    <property type="match status" value="1"/>
</dbReference>
<feature type="region of interest" description="Disordered" evidence="1">
    <location>
        <begin position="677"/>
        <end position="700"/>
    </location>
</feature>
<feature type="domain" description="GGDEF" evidence="3">
    <location>
        <begin position="292"/>
        <end position="424"/>
    </location>
</feature>
<dbReference type="InterPro" id="IPR052155">
    <property type="entry name" value="Biofilm_reg_signaling"/>
</dbReference>
<organism evidence="4 5">
    <name type="scientific">Aquabacter spiritensis</name>
    <dbReference type="NCBI Taxonomy" id="933073"/>
    <lineage>
        <taxon>Bacteria</taxon>
        <taxon>Pseudomonadati</taxon>
        <taxon>Pseudomonadota</taxon>
        <taxon>Alphaproteobacteria</taxon>
        <taxon>Hyphomicrobiales</taxon>
        <taxon>Xanthobacteraceae</taxon>
        <taxon>Aquabacter</taxon>
    </lineage>
</organism>
<dbReference type="InterPro" id="IPR001633">
    <property type="entry name" value="EAL_dom"/>
</dbReference>
<dbReference type="NCBIfam" id="TIGR00254">
    <property type="entry name" value="GGDEF"/>
    <property type="match status" value="1"/>
</dbReference>
<evidence type="ECO:0000256" key="1">
    <source>
        <dbReference type="SAM" id="MobiDB-lite"/>
    </source>
</evidence>
<dbReference type="RefSeq" id="WP_132034053.1">
    <property type="nucleotide sequence ID" value="NZ_SMAI01000013.1"/>
</dbReference>
<dbReference type="Gene3D" id="3.30.70.270">
    <property type="match status" value="1"/>
</dbReference>
<dbReference type="InterPro" id="IPR043128">
    <property type="entry name" value="Rev_trsase/Diguanyl_cyclase"/>
</dbReference>
<name>A0A4R3LPM8_9HYPH</name>
<dbReference type="InterPro" id="IPR029787">
    <property type="entry name" value="Nucleotide_cyclase"/>
</dbReference>
<keyword evidence="5" id="KW-1185">Reference proteome</keyword>
<sequence length="700" mass="75747">MAVAIVLAALVGLLVVAVVASDQRIASRERAAVTAILAERAGIMQRSVNALLQDEDIVRRVRAGDIYYVHQRLGAPLNDRFGYERTVLLEQGSGAAVYGSVDGSLLDERALAAMAPTFRGALQNPDDPRTGFIVDDRGMGFAVVVKGGEGAPDIICIAVDAVDAGFLHELEERLQVSGLHIVPGKADSAEERGRVALASLSGDVALTLSWTPPAGAVAAIGWAAPWVAALSTLLLAICSGLLIRAWRSRRALAESEARAKYLAFQDYLTGLANRGHFIERLQVRLAALAPGQSLVLLFLDLDGFKDINDTLGHAVGDTMLRMVAKRIEGCLGGEGLAARFGGDEFVLFTLQSPEEGGGTLISDLLAAIQRPFQVDGRELLISVSIGAAFAPAHASDASELIQRADMALYRAKTEGRAGFRIFEPSLEVEMRKRRQVEQELAEGISKDHLTLVFQPQVDVESERIIGFETLVRWNHPVRGLILPEAFIPVAERSRLINRLDAWVLRKACTLARDLPEVTISVNMSAASLREPDIAERMIAVLAQVGFDPDRLEVEITESAVFQSEGRAHEALLRLRDAGVRIALDDFGTGHASLVHIRSMPVTKIKIDRSFIMNLGIERDAAAIVEYVVRLGRSLGMVLTAEGVETREQLRFLRAFGTQQAQGYLFSPPVPIEEAQRLLAAQSAGQTGAERHGGPTPDQSR</sequence>
<dbReference type="CDD" id="cd01948">
    <property type="entry name" value="EAL"/>
    <property type="match status" value="1"/>
</dbReference>
<evidence type="ECO:0000259" key="2">
    <source>
        <dbReference type="PROSITE" id="PS50883"/>
    </source>
</evidence>
<comment type="caution">
    <text evidence="4">The sequence shown here is derived from an EMBL/GenBank/DDBJ whole genome shotgun (WGS) entry which is preliminary data.</text>
</comment>
<accession>A0A4R3LPM8</accession>
<dbReference type="SUPFAM" id="SSF141868">
    <property type="entry name" value="EAL domain-like"/>
    <property type="match status" value="1"/>
</dbReference>
<dbReference type="Pfam" id="PF00563">
    <property type="entry name" value="EAL"/>
    <property type="match status" value="1"/>
</dbReference>
<reference evidence="4 5" key="1">
    <citation type="submission" date="2019-03" db="EMBL/GenBank/DDBJ databases">
        <title>Genomic Encyclopedia of Type Strains, Phase IV (KMG-IV): sequencing the most valuable type-strain genomes for metagenomic binning, comparative biology and taxonomic classification.</title>
        <authorList>
            <person name="Goeker M."/>
        </authorList>
    </citation>
    <scope>NUCLEOTIDE SEQUENCE [LARGE SCALE GENOMIC DNA]</scope>
    <source>
        <strain evidence="4 5">DSM 9035</strain>
    </source>
</reference>
<dbReference type="Pfam" id="PF00990">
    <property type="entry name" value="GGDEF"/>
    <property type="match status" value="1"/>
</dbReference>
<evidence type="ECO:0000313" key="4">
    <source>
        <dbReference type="EMBL" id="TCT02434.1"/>
    </source>
</evidence>
<dbReference type="SMART" id="SM00267">
    <property type="entry name" value="GGDEF"/>
    <property type="match status" value="1"/>
</dbReference>
<dbReference type="InterPro" id="IPR000160">
    <property type="entry name" value="GGDEF_dom"/>
</dbReference>
<dbReference type="AlphaFoldDB" id="A0A4R3LPM8"/>
<dbReference type="PANTHER" id="PTHR44757:SF2">
    <property type="entry name" value="BIOFILM ARCHITECTURE MAINTENANCE PROTEIN MBAA"/>
    <property type="match status" value="1"/>
</dbReference>
<dbReference type="Gene3D" id="3.20.20.450">
    <property type="entry name" value="EAL domain"/>
    <property type="match status" value="1"/>
</dbReference>
<gene>
    <name evidence="4" type="ORF">EDC64_11382</name>
</gene>
<dbReference type="Proteomes" id="UP000294664">
    <property type="component" value="Unassembled WGS sequence"/>
</dbReference>
<dbReference type="SMART" id="SM00052">
    <property type="entry name" value="EAL"/>
    <property type="match status" value="1"/>
</dbReference>
<dbReference type="InterPro" id="IPR035919">
    <property type="entry name" value="EAL_sf"/>
</dbReference>
<proteinExistence type="predicted"/>
<dbReference type="CDD" id="cd01949">
    <property type="entry name" value="GGDEF"/>
    <property type="match status" value="1"/>
</dbReference>
<protein>
    <submittedName>
        <fullName evidence="4">Periplasmic sensor diguanylate cyclase/phosphodiesterase</fullName>
    </submittedName>
</protein>
<dbReference type="PROSITE" id="PS50883">
    <property type="entry name" value="EAL"/>
    <property type="match status" value="1"/>
</dbReference>
<dbReference type="OrthoDB" id="9814202at2"/>
<dbReference type="EMBL" id="SMAI01000013">
    <property type="protein sequence ID" value="TCT02434.1"/>
    <property type="molecule type" value="Genomic_DNA"/>
</dbReference>
<evidence type="ECO:0000313" key="5">
    <source>
        <dbReference type="Proteomes" id="UP000294664"/>
    </source>
</evidence>
<dbReference type="PROSITE" id="PS50887">
    <property type="entry name" value="GGDEF"/>
    <property type="match status" value="1"/>
</dbReference>